<dbReference type="InterPro" id="IPR013783">
    <property type="entry name" value="Ig-like_fold"/>
</dbReference>
<evidence type="ECO:0000256" key="1">
    <source>
        <dbReference type="SAM" id="SignalP"/>
    </source>
</evidence>
<dbReference type="Pfam" id="PF17963">
    <property type="entry name" value="Big_9"/>
    <property type="match status" value="1"/>
</dbReference>
<dbReference type="Pfam" id="PF18962">
    <property type="entry name" value="Por_Secre_tail"/>
    <property type="match status" value="1"/>
</dbReference>
<keyword evidence="1" id="KW-0732">Signal</keyword>
<dbReference type="Proteomes" id="UP000557307">
    <property type="component" value="Unassembled WGS sequence"/>
</dbReference>
<dbReference type="InterPro" id="IPR012334">
    <property type="entry name" value="Pectin_lyas_fold"/>
</dbReference>
<organism evidence="5 6">
    <name type="scientific">Rhabdobacter roseus</name>
    <dbReference type="NCBI Taxonomy" id="1655419"/>
    <lineage>
        <taxon>Bacteria</taxon>
        <taxon>Pseudomonadati</taxon>
        <taxon>Bacteroidota</taxon>
        <taxon>Cytophagia</taxon>
        <taxon>Cytophagales</taxon>
        <taxon>Cytophagaceae</taxon>
        <taxon>Rhabdobacter</taxon>
    </lineage>
</organism>
<feature type="domain" description="Malectin" evidence="2">
    <location>
        <begin position="537"/>
        <end position="680"/>
    </location>
</feature>
<gene>
    <name evidence="5" type="ORF">HNQ92_003283</name>
</gene>
<proteinExistence type="predicted"/>
<evidence type="ECO:0000313" key="6">
    <source>
        <dbReference type="Proteomes" id="UP000557307"/>
    </source>
</evidence>
<dbReference type="NCBIfam" id="TIGR04183">
    <property type="entry name" value="Por_Secre_tail"/>
    <property type="match status" value="1"/>
</dbReference>
<accession>A0A840TQF5</accession>
<dbReference type="InterPro" id="IPR011050">
    <property type="entry name" value="Pectin_lyase_fold/virulence"/>
</dbReference>
<dbReference type="Pfam" id="PF11721">
    <property type="entry name" value="Malectin"/>
    <property type="match status" value="1"/>
</dbReference>
<feature type="domain" description="Right handed beta helix" evidence="3">
    <location>
        <begin position="219"/>
        <end position="353"/>
    </location>
</feature>
<dbReference type="AlphaFoldDB" id="A0A840TQF5"/>
<dbReference type="EMBL" id="JACHGF010000004">
    <property type="protein sequence ID" value="MBB5285135.1"/>
    <property type="molecule type" value="Genomic_DNA"/>
</dbReference>
<dbReference type="InterPro" id="IPR021720">
    <property type="entry name" value="Malectin_dom"/>
</dbReference>
<dbReference type="GO" id="GO:0016020">
    <property type="term" value="C:membrane"/>
    <property type="evidence" value="ECO:0007669"/>
    <property type="project" value="InterPro"/>
</dbReference>
<evidence type="ECO:0000259" key="4">
    <source>
        <dbReference type="Pfam" id="PF18962"/>
    </source>
</evidence>
<comment type="caution">
    <text evidence="5">The sequence shown here is derived from an EMBL/GenBank/DDBJ whole genome shotgun (WGS) entry which is preliminary data.</text>
</comment>
<dbReference type="SMART" id="SM00710">
    <property type="entry name" value="PbH1"/>
    <property type="match status" value="8"/>
</dbReference>
<dbReference type="InterPro" id="IPR006626">
    <property type="entry name" value="PbH1"/>
</dbReference>
<dbReference type="InterPro" id="IPR015919">
    <property type="entry name" value="Cadherin-like_sf"/>
</dbReference>
<dbReference type="Gene3D" id="2.60.120.430">
    <property type="entry name" value="Galactose-binding lectin"/>
    <property type="match status" value="1"/>
</dbReference>
<dbReference type="GO" id="GO:0005509">
    <property type="term" value="F:calcium ion binding"/>
    <property type="evidence" value="ECO:0007669"/>
    <property type="project" value="InterPro"/>
</dbReference>
<feature type="signal peptide" evidence="1">
    <location>
        <begin position="1"/>
        <end position="24"/>
    </location>
</feature>
<dbReference type="SUPFAM" id="SSF51126">
    <property type="entry name" value="Pectin lyase-like"/>
    <property type="match status" value="1"/>
</dbReference>
<reference evidence="5 6" key="1">
    <citation type="submission" date="2020-08" db="EMBL/GenBank/DDBJ databases">
        <title>Genomic Encyclopedia of Type Strains, Phase IV (KMG-IV): sequencing the most valuable type-strain genomes for metagenomic binning, comparative biology and taxonomic classification.</title>
        <authorList>
            <person name="Goeker M."/>
        </authorList>
    </citation>
    <scope>NUCLEOTIDE SEQUENCE [LARGE SCALE GENOMIC DNA]</scope>
    <source>
        <strain evidence="5 6">DSM 105074</strain>
    </source>
</reference>
<name>A0A840TQF5_9BACT</name>
<feature type="domain" description="Secretion system C-terminal sorting" evidence="4">
    <location>
        <begin position="722"/>
        <end position="795"/>
    </location>
</feature>
<evidence type="ECO:0000259" key="2">
    <source>
        <dbReference type="Pfam" id="PF11721"/>
    </source>
</evidence>
<dbReference type="RefSeq" id="WP_184175066.1">
    <property type="nucleotide sequence ID" value="NZ_JACHGF010000004.1"/>
</dbReference>
<dbReference type="SUPFAM" id="SSF49313">
    <property type="entry name" value="Cadherin-like"/>
    <property type="match status" value="1"/>
</dbReference>
<dbReference type="Pfam" id="PF13229">
    <property type="entry name" value="Beta_helix"/>
    <property type="match status" value="1"/>
</dbReference>
<keyword evidence="6" id="KW-1185">Reference proteome</keyword>
<sequence length="797" mass="84980">MKKSFLLGSLLLMGAGLLPLRAQNCGCTRTISASGIYNNQQMQVQPGEVVCIQAGTYSLLRFLNFQGTASQPITFKNCGGAVTIAHNTYYSALDFQNSKYIRVTGTGSADPYGIRITATGGPASGVSVGALSTNVELDHLEVSGTGFAGIMVKTDPNCDSLTWRSNFVMNDVKVHHNYIHHTGGEGLYIGNTSYDGFTINCNGQSRVVYPHLIYGLKVYENRVDSTGADGIQVACTPDAEVYNNVVTNFGRDPFAQFQDNGIQVGGGAGGVCYSNLVINGPGNGFSMPGYQGGLRIINNVIASVGGMGIFADDRTVPAQGSTLLLAHNTIVTSGLESIRLYGTRTNKKVYNNLLVAPQNNAYIGHMSGATSDDQGNRKLSTVAAAQFVNSSTRDYHLTVNSPAVNAGINVSTWNITKDFDGNTRPLGGKYDAGAYESFLNPPVFSPVASQSVPNNSTSTFNIIATDPDGDSLTLTTYNVPSFVTFQTGDTIVVTAAPQGNVGNYTFSLVVTDPTGGKDSIAVQLQVYAVPPSTPTLMFRVNAGGPEISDTGMNWSADTQTTPSIYTNVAQAASVPGVTVVSTNTTGAPTAIFETFRRDSQGGGDMIWNFPVYQGTYWYEVNLFFNESVSGSQRLFHMSLEGSSIAQNFEIRAEAGLRNALKKTYLVQVSDGFLTLQFGRSLNDPMILGIEIKSLGSTPPNARMGAEVAYLPAATPAKEWICYPNPARDEITIEGPLADLSAGQAVEFVLRDLNGKTISRTSTTQASEKLPLTDITPGLYLLNIVTREGTVVKKIVKQ</sequence>
<dbReference type="InterPro" id="IPR059226">
    <property type="entry name" value="Choice_anch_Q_dom"/>
</dbReference>
<dbReference type="NCBIfam" id="NF041518">
    <property type="entry name" value="choice_anch_Q"/>
    <property type="match status" value="1"/>
</dbReference>
<feature type="chain" id="PRO_5032710897" description="T9SS type A sorting domain-containing protein" evidence="1">
    <location>
        <begin position="25"/>
        <end position="797"/>
    </location>
</feature>
<evidence type="ECO:0000313" key="5">
    <source>
        <dbReference type="EMBL" id="MBB5285135.1"/>
    </source>
</evidence>
<evidence type="ECO:0000259" key="3">
    <source>
        <dbReference type="Pfam" id="PF13229"/>
    </source>
</evidence>
<dbReference type="InterPro" id="IPR026444">
    <property type="entry name" value="Secre_tail"/>
</dbReference>
<protein>
    <recommendedName>
        <fullName evidence="7">T9SS type A sorting domain-containing protein</fullName>
    </recommendedName>
</protein>
<evidence type="ECO:0008006" key="7">
    <source>
        <dbReference type="Google" id="ProtNLM"/>
    </source>
</evidence>
<dbReference type="InterPro" id="IPR039448">
    <property type="entry name" value="Beta_helix"/>
</dbReference>
<dbReference type="Gene3D" id="2.160.20.10">
    <property type="entry name" value="Single-stranded right-handed beta-helix, Pectin lyase-like"/>
    <property type="match status" value="1"/>
</dbReference>
<dbReference type="Gene3D" id="2.60.40.10">
    <property type="entry name" value="Immunoglobulins"/>
    <property type="match status" value="1"/>
</dbReference>